<dbReference type="KEGG" id="pvw:HU752_012005"/>
<evidence type="ECO:0000313" key="2">
    <source>
        <dbReference type="Proteomes" id="UP000634530"/>
    </source>
</evidence>
<proteinExistence type="predicted"/>
<organism evidence="1 2">
    <name type="scientific">Pseudomonas vanderleydeniana</name>
    <dbReference type="NCBI Taxonomy" id="2745495"/>
    <lineage>
        <taxon>Bacteria</taxon>
        <taxon>Pseudomonadati</taxon>
        <taxon>Pseudomonadota</taxon>
        <taxon>Gammaproteobacteria</taxon>
        <taxon>Pseudomonadales</taxon>
        <taxon>Pseudomonadaceae</taxon>
        <taxon>Pseudomonas</taxon>
    </lineage>
</organism>
<gene>
    <name evidence="1" type="ORF">HU752_012005</name>
</gene>
<dbReference type="EMBL" id="CP077093">
    <property type="protein sequence ID" value="QXI30614.1"/>
    <property type="molecule type" value="Genomic_DNA"/>
</dbReference>
<sequence length="120" mass="13178">MRLKIDGDEAHLFGAPKDFNTISRAIRKCRVGTTTRLPIEQSQAGPATLNLICTGTGGSIEYQGVDLLIAFPERLRNQLSPCFSMPAETQAGSMFFISRSQIDFLHDMKNGALNIVLHVV</sequence>
<dbReference type="RefSeq" id="WP_186680435.1">
    <property type="nucleotide sequence ID" value="NZ_CP077093.1"/>
</dbReference>
<dbReference type="Proteomes" id="UP000634530">
    <property type="component" value="Chromosome"/>
</dbReference>
<accession>A0A9E6TU92</accession>
<evidence type="ECO:0000313" key="1">
    <source>
        <dbReference type="EMBL" id="QXI30614.1"/>
    </source>
</evidence>
<dbReference type="AlphaFoldDB" id="A0A9E6TU92"/>
<keyword evidence="2" id="KW-1185">Reference proteome</keyword>
<reference evidence="1 2" key="2">
    <citation type="journal article" date="2021" name="Microorganisms">
        <title>The Ever-Expanding Pseudomonas Genus: Description of 43 New Species and Partition of the Pseudomonas putida Group.</title>
        <authorList>
            <person name="Girard L."/>
            <person name="Lood C."/>
            <person name="Hofte M."/>
            <person name="Vandamme P."/>
            <person name="Rokni-Zadeh H."/>
            <person name="van Noort V."/>
            <person name="Lavigne R."/>
            <person name="De Mot R."/>
        </authorList>
    </citation>
    <scope>NUCLEOTIDE SEQUENCE [LARGE SCALE GENOMIC DNA]</scope>
    <source>
        <strain evidence="1 2">RW8P3</strain>
    </source>
</reference>
<name>A0A9E6TU92_9PSED</name>
<protein>
    <submittedName>
        <fullName evidence="1">Uncharacterized protein</fullName>
    </submittedName>
</protein>
<reference evidence="1 2" key="1">
    <citation type="journal article" date="2020" name="Microorganisms">
        <title>Reliable Identification of Environmental Pseudomonas Isolates Using the rpoD Gene.</title>
        <authorList>
            <consortium name="The Broad Institute Genome Sequencing Platform"/>
            <person name="Girard L."/>
            <person name="Lood C."/>
            <person name="Rokni-Zadeh H."/>
            <person name="van Noort V."/>
            <person name="Lavigne R."/>
            <person name="De Mot R."/>
        </authorList>
    </citation>
    <scope>NUCLEOTIDE SEQUENCE [LARGE SCALE GENOMIC DNA]</scope>
    <source>
        <strain evidence="1 2">RW8P3</strain>
    </source>
</reference>